<dbReference type="PANTHER" id="PTHR43592">
    <property type="entry name" value="CAAX AMINO TERMINAL PROTEASE"/>
    <property type="match status" value="1"/>
</dbReference>
<evidence type="ECO:0000256" key="1">
    <source>
        <dbReference type="SAM" id="Phobius"/>
    </source>
</evidence>
<feature type="transmembrane region" description="Helical" evidence="1">
    <location>
        <begin position="158"/>
        <end position="180"/>
    </location>
</feature>
<accession>A0A6H2C5Y7</accession>
<dbReference type="KEGG" id="dfs:HGD76_21750"/>
<evidence type="ECO:0000259" key="2">
    <source>
        <dbReference type="Pfam" id="PF02517"/>
    </source>
</evidence>
<name>A0A6H2C5Y7_DOLFA</name>
<dbReference type="GO" id="GO:0004175">
    <property type="term" value="F:endopeptidase activity"/>
    <property type="evidence" value="ECO:0007669"/>
    <property type="project" value="UniProtKB-ARBA"/>
</dbReference>
<feature type="transmembrane region" description="Helical" evidence="1">
    <location>
        <begin position="243"/>
        <end position="265"/>
    </location>
</feature>
<reference evidence="3 4" key="2">
    <citation type="submission" date="2020-04" db="EMBL/GenBank/DDBJ databases">
        <authorList>
            <person name="Fomenkov A."/>
            <person name="Anton B.P."/>
            <person name="Roberts R.J."/>
        </authorList>
    </citation>
    <scope>NUCLEOTIDE SEQUENCE [LARGE SCALE GENOMIC DNA]</scope>
    <source>
        <strain evidence="3 4">CCAP 1403/13f</strain>
    </source>
</reference>
<feature type="transmembrane region" description="Helical" evidence="1">
    <location>
        <begin position="124"/>
        <end position="146"/>
    </location>
</feature>
<dbReference type="InterPro" id="IPR003675">
    <property type="entry name" value="Rce1/LyrA-like_dom"/>
</dbReference>
<keyword evidence="3" id="KW-0482">Metalloprotease</keyword>
<reference evidence="3 4" key="1">
    <citation type="submission" date="2020-04" db="EMBL/GenBank/DDBJ databases">
        <title>Genome-Wide Identification of 5-Methylcytosine Sites in Bacterial Genomes By High-Throughput Sequencing of MspJI Restriction Fragments.</title>
        <authorList>
            <person name="Wu V."/>
        </authorList>
    </citation>
    <scope>NUCLEOTIDE SEQUENCE [LARGE SCALE GENOMIC DNA]</scope>
    <source>
        <strain evidence="3 4">CCAP 1403/13f</strain>
    </source>
</reference>
<protein>
    <submittedName>
        <fullName evidence="3">CPBP family intramembrane metalloprotease</fullName>
    </submittedName>
</protein>
<keyword evidence="1" id="KW-0472">Membrane</keyword>
<evidence type="ECO:0000313" key="4">
    <source>
        <dbReference type="Proteomes" id="UP000502433"/>
    </source>
</evidence>
<keyword evidence="1" id="KW-0812">Transmembrane</keyword>
<evidence type="ECO:0000313" key="3">
    <source>
        <dbReference type="EMBL" id="QJB46414.1"/>
    </source>
</evidence>
<feature type="transmembrane region" description="Helical" evidence="1">
    <location>
        <begin position="44"/>
        <end position="63"/>
    </location>
</feature>
<proteinExistence type="predicted"/>
<dbReference type="Pfam" id="PF02517">
    <property type="entry name" value="Rce1-like"/>
    <property type="match status" value="1"/>
</dbReference>
<feature type="transmembrane region" description="Helical" evidence="1">
    <location>
        <begin position="362"/>
        <end position="385"/>
    </location>
</feature>
<feature type="transmembrane region" description="Helical" evidence="1">
    <location>
        <begin position="323"/>
        <end position="342"/>
    </location>
</feature>
<feature type="domain" description="CAAX prenyl protease 2/Lysostaphin resistance protein A-like" evidence="2">
    <location>
        <begin position="245"/>
        <end position="332"/>
    </location>
</feature>
<gene>
    <name evidence="3" type="ORF">HGD76_21750</name>
</gene>
<dbReference type="GO" id="GO:0008237">
    <property type="term" value="F:metallopeptidase activity"/>
    <property type="evidence" value="ECO:0007669"/>
    <property type="project" value="UniProtKB-KW"/>
</dbReference>
<keyword evidence="3" id="KW-0645">Protease</keyword>
<feature type="transmembrane region" description="Helical" evidence="1">
    <location>
        <begin position="83"/>
        <end position="103"/>
    </location>
</feature>
<feature type="transmembrane region" description="Helical" evidence="1">
    <location>
        <begin position="12"/>
        <end position="32"/>
    </location>
</feature>
<dbReference type="RefSeq" id="WP_168697010.1">
    <property type="nucleotide sequence ID" value="NZ_CP051206.1"/>
</dbReference>
<organism evidence="3 4">
    <name type="scientific">Dolichospermum flos-aquae CCAP 1403/13F</name>
    <dbReference type="NCBI Taxonomy" id="315271"/>
    <lineage>
        <taxon>Bacteria</taxon>
        <taxon>Bacillati</taxon>
        <taxon>Cyanobacteriota</taxon>
        <taxon>Cyanophyceae</taxon>
        <taxon>Nostocales</taxon>
        <taxon>Aphanizomenonaceae</taxon>
        <taxon>Dolichospermum</taxon>
    </lineage>
</organism>
<keyword evidence="3" id="KW-0378">Hydrolase</keyword>
<dbReference type="PANTHER" id="PTHR43592:SF15">
    <property type="entry name" value="CAAX AMINO TERMINAL PROTEASE FAMILY PROTEIN"/>
    <property type="match status" value="1"/>
</dbReference>
<dbReference type="EMBL" id="CP051206">
    <property type="protein sequence ID" value="QJB46414.1"/>
    <property type="molecule type" value="Genomic_DNA"/>
</dbReference>
<dbReference type="Proteomes" id="UP000502433">
    <property type="component" value="Chromosome"/>
</dbReference>
<dbReference type="GO" id="GO:0080120">
    <property type="term" value="P:CAAX-box protein maturation"/>
    <property type="evidence" value="ECO:0007669"/>
    <property type="project" value="UniProtKB-ARBA"/>
</dbReference>
<feature type="transmembrane region" description="Helical" evidence="1">
    <location>
        <begin position="201"/>
        <end position="223"/>
    </location>
</feature>
<feature type="transmembrane region" description="Helical" evidence="1">
    <location>
        <begin position="299"/>
        <end position="316"/>
    </location>
</feature>
<sequence>MTINKEKAINVILLGFTIQFAPLIILSIFLAIFEEYLKSLSPILNPLIFLLILGFFLVGYGFFVKGCGLYIKSKGYVSNWGWLGLLGIFGLSILLLIPANKNVASLEDESLPYDPFKKINIPELLLTLFISLPVLCILIVGIFSLLNNLSLSTLLKNTGIGSVIGIIIYVGWLFILLTQFPTTEFIFNKIIGYKNKYNWKIISITVLMCAFSTGFVFLSLYVLSFILPHYVEYYINNNNITNIWELIFTGFSVMLLAPVTEEFLFRGIILQKWAIKWGVKAGILTSSFLFAVIHFRFDIINLSLMGIILSILYLKTRNLLAPIFCHFFYNTFWMIFTTINYFSKSEIERIAFISLQEYQNSVQPLLGQLVFLISISAPFLIYFVYKNFPKNDAIIPYYANEAKTNEIN</sequence>
<dbReference type="GO" id="GO:0006508">
    <property type="term" value="P:proteolysis"/>
    <property type="evidence" value="ECO:0007669"/>
    <property type="project" value="UniProtKB-KW"/>
</dbReference>
<dbReference type="AlphaFoldDB" id="A0A6H2C5Y7"/>
<keyword evidence="1" id="KW-1133">Transmembrane helix</keyword>